<feature type="domain" description="Endonuclease/exonuclease/phosphatase" evidence="1">
    <location>
        <begin position="6"/>
        <end position="230"/>
    </location>
</feature>
<dbReference type="InterPro" id="IPR005135">
    <property type="entry name" value="Endo/exonuclease/phosphatase"/>
</dbReference>
<evidence type="ECO:0000259" key="1">
    <source>
        <dbReference type="Pfam" id="PF03372"/>
    </source>
</evidence>
<dbReference type="AlphaFoldDB" id="A0A3N9W5C6"/>
<dbReference type="SUPFAM" id="SSF56219">
    <property type="entry name" value="DNase I-like"/>
    <property type="match status" value="1"/>
</dbReference>
<keyword evidence="3" id="KW-1185">Reference proteome</keyword>
<protein>
    <recommendedName>
        <fullName evidence="1">Endonuclease/exonuclease/phosphatase domain-containing protein</fullName>
    </recommendedName>
</protein>
<dbReference type="Gene3D" id="3.60.10.10">
    <property type="entry name" value="Endonuclease/exonuclease/phosphatase"/>
    <property type="match status" value="1"/>
</dbReference>
<organism evidence="2 3">
    <name type="scientific">Micromonospora inaquosa</name>
    <dbReference type="NCBI Taxonomy" id="2203716"/>
    <lineage>
        <taxon>Bacteria</taxon>
        <taxon>Bacillati</taxon>
        <taxon>Actinomycetota</taxon>
        <taxon>Actinomycetes</taxon>
        <taxon>Micromonosporales</taxon>
        <taxon>Micromonosporaceae</taxon>
        <taxon>Micromonospora</taxon>
    </lineage>
</organism>
<dbReference type="EMBL" id="QGSZ01000349">
    <property type="protein sequence ID" value="RQW95948.1"/>
    <property type="molecule type" value="Genomic_DNA"/>
</dbReference>
<sequence length="252" mass="27675">MTLRVATWNIREASAAASDDPFDPWEFVKDLNLDVLAMQEVPFDDGRSSKVLAAMRSLAGLRSASALPLHPSGFGASMSGLATLARHPQSEPTNSFFDPEGQAIVVDGRLENVHNKAISRVTCFTPLGAVVLFNLHLFPFQRMGLAASHERFESVWRMVRGQLEASKDLPTVVFGDFNTPIRELAMAPEASYSRVVGDRVTHEGFASDDILISRHFRARRVELLENPSDHLLCFAELEMPGQPGGEQADSQG</sequence>
<gene>
    <name evidence="2" type="ORF">DLJ59_31935</name>
</gene>
<reference evidence="2 3" key="1">
    <citation type="submission" date="2018-05" db="EMBL/GenBank/DDBJ databases">
        <title>Micromonospora from Atacama Desert.</title>
        <authorList>
            <person name="Carro L."/>
            <person name="Goodfellow M."/>
            <person name="Klenk H.-P."/>
        </authorList>
    </citation>
    <scope>NUCLEOTIDE SEQUENCE [LARGE SCALE GENOMIC DNA]</scope>
    <source>
        <strain evidence="2 3">LB39</strain>
    </source>
</reference>
<name>A0A3N9W5C6_9ACTN</name>
<evidence type="ECO:0000313" key="2">
    <source>
        <dbReference type="EMBL" id="RQW95948.1"/>
    </source>
</evidence>
<comment type="caution">
    <text evidence="2">The sequence shown here is derived from an EMBL/GenBank/DDBJ whole genome shotgun (WGS) entry which is preliminary data.</text>
</comment>
<dbReference type="Pfam" id="PF03372">
    <property type="entry name" value="Exo_endo_phos"/>
    <property type="match status" value="1"/>
</dbReference>
<dbReference type="GO" id="GO:0003824">
    <property type="term" value="F:catalytic activity"/>
    <property type="evidence" value="ECO:0007669"/>
    <property type="project" value="InterPro"/>
</dbReference>
<dbReference type="Proteomes" id="UP000282312">
    <property type="component" value="Unassembled WGS sequence"/>
</dbReference>
<proteinExistence type="predicted"/>
<dbReference type="InterPro" id="IPR036691">
    <property type="entry name" value="Endo/exonu/phosph_ase_sf"/>
</dbReference>
<accession>A0A3N9W5C6</accession>
<evidence type="ECO:0000313" key="3">
    <source>
        <dbReference type="Proteomes" id="UP000282312"/>
    </source>
</evidence>